<comment type="caution">
    <text evidence="2">The sequence shown here is derived from an EMBL/GenBank/DDBJ whole genome shotgun (WGS) entry which is preliminary data.</text>
</comment>
<feature type="compositionally biased region" description="Low complexity" evidence="1">
    <location>
        <begin position="16"/>
        <end position="31"/>
    </location>
</feature>
<evidence type="ECO:0000256" key="1">
    <source>
        <dbReference type="SAM" id="MobiDB-lite"/>
    </source>
</evidence>
<dbReference type="EMBL" id="JBHSJB010000016">
    <property type="protein sequence ID" value="MFC5055712.1"/>
    <property type="molecule type" value="Genomic_DNA"/>
</dbReference>
<evidence type="ECO:0008006" key="4">
    <source>
        <dbReference type="Google" id="ProtNLM"/>
    </source>
</evidence>
<feature type="compositionally biased region" description="Pro residues" evidence="1">
    <location>
        <begin position="36"/>
        <end position="67"/>
    </location>
</feature>
<dbReference type="RefSeq" id="WP_344040102.1">
    <property type="nucleotide sequence ID" value="NZ_BAAAKE010000020.1"/>
</dbReference>
<proteinExistence type="predicted"/>
<organism evidence="2 3">
    <name type="scientific">Saccharothrix xinjiangensis</name>
    <dbReference type="NCBI Taxonomy" id="204798"/>
    <lineage>
        <taxon>Bacteria</taxon>
        <taxon>Bacillati</taxon>
        <taxon>Actinomycetota</taxon>
        <taxon>Actinomycetes</taxon>
        <taxon>Pseudonocardiales</taxon>
        <taxon>Pseudonocardiaceae</taxon>
        <taxon>Saccharothrix</taxon>
    </lineage>
</organism>
<sequence>MSSFRQRVRQRRFPPEFRIPAPQAPPAAAAHEPPPEPDPLPKPPPEPDPLPEPPPGPDPSPEPPPGPARADLDDRTVADVATNMWRVLKRFGDDGDGEVPKAQRMATRNLTAMSERLREAGIRVQDHDGAPWDPGMSLKAIAYEPRPNVERETVVETVRPTVYRGGRCIQFGHVIVGVPEKGQDSGTGEH</sequence>
<protein>
    <recommendedName>
        <fullName evidence="4">GrpE protein</fullName>
    </recommendedName>
</protein>
<accession>A0ABV9Y2H2</accession>
<dbReference type="Proteomes" id="UP001595833">
    <property type="component" value="Unassembled WGS sequence"/>
</dbReference>
<reference evidence="3" key="1">
    <citation type="journal article" date="2019" name="Int. J. Syst. Evol. Microbiol.">
        <title>The Global Catalogue of Microorganisms (GCM) 10K type strain sequencing project: providing services to taxonomists for standard genome sequencing and annotation.</title>
        <authorList>
            <consortium name="The Broad Institute Genomics Platform"/>
            <consortium name="The Broad Institute Genome Sequencing Center for Infectious Disease"/>
            <person name="Wu L."/>
            <person name="Ma J."/>
        </authorList>
    </citation>
    <scope>NUCLEOTIDE SEQUENCE [LARGE SCALE GENOMIC DNA]</scope>
    <source>
        <strain evidence="3">KCTC 12848</strain>
    </source>
</reference>
<gene>
    <name evidence="2" type="ORF">ACFPFM_18355</name>
</gene>
<evidence type="ECO:0000313" key="3">
    <source>
        <dbReference type="Proteomes" id="UP001595833"/>
    </source>
</evidence>
<name>A0ABV9Y2H2_9PSEU</name>
<evidence type="ECO:0000313" key="2">
    <source>
        <dbReference type="EMBL" id="MFC5055712.1"/>
    </source>
</evidence>
<feature type="compositionally biased region" description="Basic residues" evidence="1">
    <location>
        <begin position="1"/>
        <end position="12"/>
    </location>
</feature>
<keyword evidence="3" id="KW-1185">Reference proteome</keyword>
<feature type="region of interest" description="Disordered" evidence="1">
    <location>
        <begin position="1"/>
        <end position="72"/>
    </location>
</feature>